<dbReference type="PANTHER" id="PTHR45790">
    <property type="entry name" value="SIROHEME SYNTHASE-RELATED"/>
    <property type="match status" value="1"/>
</dbReference>
<dbReference type="NCBIfam" id="NF004790">
    <property type="entry name" value="PRK06136.1"/>
    <property type="match status" value="1"/>
</dbReference>
<reference evidence="10" key="1">
    <citation type="submission" date="2018-11" db="EMBL/GenBank/DDBJ databases">
        <title>Genome sequencing of a novel mesophilic and cellulolytic organism within the genus Hungateiclostridium.</title>
        <authorList>
            <person name="Rettenmaier R."/>
            <person name="Liebl W."/>
            <person name="Zverlov V."/>
        </authorList>
    </citation>
    <scope>NUCLEOTIDE SEQUENCE [LARGE SCALE GENOMIC DNA]</scope>
    <source>
        <strain evidence="10">N2K1</strain>
    </source>
</reference>
<dbReference type="InterPro" id="IPR050161">
    <property type="entry name" value="Siro_Cobalamin_biosynth"/>
</dbReference>
<dbReference type="Proteomes" id="UP000289166">
    <property type="component" value="Unassembled WGS sequence"/>
</dbReference>
<dbReference type="InterPro" id="IPR006366">
    <property type="entry name" value="CobA/CysG_C"/>
</dbReference>
<dbReference type="FunFam" id="3.30.950.10:FF:000001">
    <property type="entry name" value="Siroheme synthase"/>
    <property type="match status" value="1"/>
</dbReference>
<proteinExistence type="inferred from homology"/>
<dbReference type="Gene3D" id="3.40.1010.10">
    <property type="entry name" value="Cobalt-precorrin-4 Transmethylase, Domain 1"/>
    <property type="match status" value="1"/>
</dbReference>
<comment type="caution">
    <text evidence="9">The sequence shown here is derived from an EMBL/GenBank/DDBJ whole genome shotgun (WGS) entry which is preliminary data.</text>
</comment>
<dbReference type="InterPro" id="IPR003754">
    <property type="entry name" value="4pyrrol_synth_uPrphyn_synth"/>
</dbReference>
<dbReference type="GO" id="GO:0032259">
    <property type="term" value="P:methylation"/>
    <property type="evidence" value="ECO:0007669"/>
    <property type="project" value="UniProtKB-KW"/>
</dbReference>
<evidence type="ECO:0000313" key="9">
    <source>
        <dbReference type="EMBL" id="RXE60498.1"/>
    </source>
</evidence>
<dbReference type="RefSeq" id="WP_128705596.1">
    <property type="nucleotide sequence ID" value="NZ_RLII01000001.1"/>
</dbReference>
<feature type="domain" description="Tetrapyrrole methylase" evidence="7">
    <location>
        <begin position="6"/>
        <end position="216"/>
    </location>
</feature>
<dbReference type="NCBIfam" id="TIGR01469">
    <property type="entry name" value="cobA_cysG_Cterm"/>
    <property type="match status" value="1"/>
</dbReference>
<evidence type="ECO:0000256" key="1">
    <source>
        <dbReference type="ARBA" id="ARBA00012162"/>
    </source>
</evidence>
<dbReference type="FunFam" id="3.40.1010.10:FF:000001">
    <property type="entry name" value="Siroheme synthase"/>
    <property type="match status" value="1"/>
</dbReference>
<dbReference type="CDD" id="cd06578">
    <property type="entry name" value="HemD"/>
    <property type="match status" value="1"/>
</dbReference>
<dbReference type="PROSITE" id="PS00840">
    <property type="entry name" value="SUMT_2"/>
    <property type="match status" value="1"/>
</dbReference>
<comment type="similarity">
    <text evidence="6">Belongs to the precorrin methyltransferase family.</text>
</comment>
<dbReference type="Pfam" id="PF02602">
    <property type="entry name" value="HEM4"/>
    <property type="match status" value="1"/>
</dbReference>
<evidence type="ECO:0000259" key="7">
    <source>
        <dbReference type="Pfam" id="PF00590"/>
    </source>
</evidence>
<dbReference type="OrthoDB" id="9815856at2"/>
<sequence length="509" mass="55516">MKKGFVVLVGAGPGDRGFLTLKGMEYIKKAEVVVYDRLVSDDILELIPDNAKKIDVGKESGRHPVPQEEINRILVDEALAGKLVIRLKGGDPFVFGRGGEELELLELNGIPFEVVPGITSAISAPAFAGIPITHRDYCSSFHVITGHQKKGEELSVNFKALVQSGGTLVFLMGISSLRQILDGLLAEGMDKHMPAAIIENGTRAGQRKILGTIENLYEKAVEKSVESPAVIVVGKVCGLSDRFDWYSKRELMGVKIIVTRPKDSAGTLTAKLKELGADVIEYPCIEIKEIENNSRLERVVSNIKEYSWIVFTSKNGVNILFEYLKRQKKDIRILAGQKFAAIGSQTAETLAGYGIIADYIPEIFDGKHLAEGLCKIAGADEKILLLRALKGSAEITAVLKENERAFEDVPVYDTLYVNKGSRDIEALINGNPGIYVTFTSASTVEGFVGSIQGIDLGKITGICIGSQTSKAAEKYGIKHYISDEATIDSMISKITEVQYERNTATKTEK</sequence>
<accession>A0A4Q0I809</accession>
<dbReference type="GO" id="GO:0004851">
    <property type="term" value="F:uroporphyrin-III C-methyltransferase activity"/>
    <property type="evidence" value="ECO:0007669"/>
    <property type="project" value="UniProtKB-EC"/>
</dbReference>
<evidence type="ECO:0000256" key="6">
    <source>
        <dbReference type="RuleBase" id="RU003960"/>
    </source>
</evidence>
<evidence type="ECO:0000313" key="10">
    <source>
        <dbReference type="Proteomes" id="UP000289166"/>
    </source>
</evidence>
<dbReference type="PANTHER" id="PTHR45790:SF3">
    <property type="entry name" value="S-ADENOSYL-L-METHIONINE-DEPENDENT UROPORPHYRINOGEN III METHYLTRANSFERASE, CHLOROPLASTIC"/>
    <property type="match status" value="1"/>
</dbReference>
<evidence type="ECO:0000259" key="8">
    <source>
        <dbReference type="Pfam" id="PF02602"/>
    </source>
</evidence>
<dbReference type="InterPro" id="IPR000878">
    <property type="entry name" value="4pyrrol_Mease"/>
</dbReference>
<dbReference type="SUPFAM" id="SSF69618">
    <property type="entry name" value="HemD-like"/>
    <property type="match status" value="1"/>
</dbReference>
<evidence type="ECO:0000256" key="2">
    <source>
        <dbReference type="ARBA" id="ARBA00022603"/>
    </source>
</evidence>
<name>A0A4Q0I809_9FIRM</name>
<keyword evidence="10" id="KW-1185">Reference proteome</keyword>
<dbReference type="InterPro" id="IPR035996">
    <property type="entry name" value="4pyrrol_Methylase_sf"/>
</dbReference>
<dbReference type="EC" id="2.1.1.107" evidence="1"/>
<organism evidence="9 10">
    <name type="scientific">Acetivibrio mesophilus</name>
    <dbReference type="NCBI Taxonomy" id="2487273"/>
    <lineage>
        <taxon>Bacteria</taxon>
        <taxon>Bacillati</taxon>
        <taxon>Bacillota</taxon>
        <taxon>Clostridia</taxon>
        <taxon>Eubacteriales</taxon>
        <taxon>Oscillospiraceae</taxon>
        <taxon>Acetivibrio</taxon>
    </lineage>
</organism>
<dbReference type="PROSITE" id="PS00839">
    <property type="entry name" value="SUMT_1"/>
    <property type="match status" value="1"/>
</dbReference>
<feature type="domain" description="Tetrapyrrole biosynthesis uroporphyrinogen III synthase" evidence="8">
    <location>
        <begin position="268"/>
        <end position="491"/>
    </location>
</feature>
<dbReference type="EMBL" id="RLII01000001">
    <property type="protein sequence ID" value="RXE60498.1"/>
    <property type="molecule type" value="Genomic_DNA"/>
</dbReference>
<protein>
    <recommendedName>
        <fullName evidence="1">uroporphyrinogen-III C-methyltransferase</fullName>
        <ecNumber evidence="1">2.1.1.107</ecNumber>
    </recommendedName>
</protein>
<dbReference type="AlphaFoldDB" id="A0A4Q0I809"/>
<dbReference type="GO" id="GO:0004852">
    <property type="term" value="F:uroporphyrinogen-III synthase activity"/>
    <property type="evidence" value="ECO:0007669"/>
    <property type="project" value="InterPro"/>
</dbReference>
<gene>
    <name evidence="9" type="primary">cobA</name>
    <name evidence="9" type="ORF">EFD62_00745</name>
</gene>
<keyword evidence="4" id="KW-0949">S-adenosyl-L-methionine</keyword>
<evidence type="ECO:0000256" key="5">
    <source>
        <dbReference type="ARBA" id="ARBA00023244"/>
    </source>
</evidence>
<evidence type="ECO:0000256" key="3">
    <source>
        <dbReference type="ARBA" id="ARBA00022679"/>
    </source>
</evidence>
<dbReference type="InterPro" id="IPR014776">
    <property type="entry name" value="4pyrrole_Mease_sub2"/>
</dbReference>
<keyword evidence="5" id="KW-0627">Porphyrin biosynthesis</keyword>
<dbReference type="InterPro" id="IPR014777">
    <property type="entry name" value="4pyrrole_Mease_sub1"/>
</dbReference>
<dbReference type="GO" id="GO:0019354">
    <property type="term" value="P:siroheme biosynthetic process"/>
    <property type="evidence" value="ECO:0007669"/>
    <property type="project" value="InterPro"/>
</dbReference>
<dbReference type="SUPFAM" id="SSF53790">
    <property type="entry name" value="Tetrapyrrole methylase"/>
    <property type="match status" value="1"/>
</dbReference>
<evidence type="ECO:0000256" key="4">
    <source>
        <dbReference type="ARBA" id="ARBA00022691"/>
    </source>
</evidence>
<dbReference type="CDD" id="cd11642">
    <property type="entry name" value="SUMT"/>
    <property type="match status" value="1"/>
</dbReference>
<dbReference type="InterPro" id="IPR036108">
    <property type="entry name" value="4pyrrol_syn_uPrphyn_synt_sf"/>
</dbReference>
<dbReference type="InterPro" id="IPR003043">
    <property type="entry name" value="Uropor_MeTrfase_CS"/>
</dbReference>
<keyword evidence="2 6" id="KW-0489">Methyltransferase</keyword>
<dbReference type="Pfam" id="PF00590">
    <property type="entry name" value="TP_methylase"/>
    <property type="match status" value="1"/>
</dbReference>
<dbReference type="Gene3D" id="3.40.50.10090">
    <property type="match status" value="2"/>
</dbReference>
<keyword evidence="3 6" id="KW-0808">Transferase</keyword>
<dbReference type="Gene3D" id="3.30.950.10">
    <property type="entry name" value="Methyltransferase, Cobalt-precorrin-4 Transmethylase, Domain 2"/>
    <property type="match status" value="1"/>
</dbReference>